<protein>
    <submittedName>
        <fullName evidence="1">DUF4390 domain-containing protein</fullName>
    </submittedName>
</protein>
<reference evidence="1 2" key="1">
    <citation type="journal article" date="2017" name="Int. J. Syst. Evol. Microbiol.">
        <title>Ramlibacter monticola sp. nov., isolated from forest soil.</title>
        <authorList>
            <person name="Chaudhary D.K."/>
            <person name="Kim J."/>
        </authorList>
    </citation>
    <scope>NUCLEOTIDE SEQUENCE [LARGE SCALE GENOMIC DNA]</scope>
    <source>
        <strain evidence="1 2">KACC 19175</strain>
    </source>
</reference>
<comment type="caution">
    <text evidence="1">The sequence shown here is derived from an EMBL/GenBank/DDBJ whole genome shotgun (WGS) entry which is preliminary data.</text>
</comment>
<dbReference type="InterPro" id="IPR025500">
    <property type="entry name" value="DUF4390"/>
</dbReference>
<accession>A0A936Z0A7</accession>
<dbReference type="AlphaFoldDB" id="A0A936Z0A7"/>
<dbReference type="EMBL" id="JAEQNE010000003">
    <property type="protein sequence ID" value="MBL0392753.1"/>
    <property type="molecule type" value="Genomic_DNA"/>
</dbReference>
<proteinExistence type="predicted"/>
<sequence length="223" mass="25347">MSHVTTMASFTRWCKRVHSMHRPPRRPRSLFALVFCVLLLAGGGWRTAPAQIHLAEVTQLKAERTDEGVLLSAAVRFELPQVVDDALAKGIPMYFLAEAAIYRDRWYWYDKRVAFATRHMRLSFQPLTRRWRLQVSSAPIGNSGLVLGQMFDTRDDALAAVQRISGWHIADAAAVDPESTHTVDFRFRLDVSQLPRPFQIGAVGQADWIILAVRNQRLLLDPK</sequence>
<dbReference type="Proteomes" id="UP000599109">
    <property type="component" value="Unassembled WGS sequence"/>
</dbReference>
<evidence type="ECO:0000313" key="2">
    <source>
        <dbReference type="Proteomes" id="UP000599109"/>
    </source>
</evidence>
<organism evidence="1 2">
    <name type="scientific">Ramlibacter monticola</name>
    <dbReference type="NCBI Taxonomy" id="1926872"/>
    <lineage>
        <taxon>Bacteria</taxon>
        <taxon>Pseudomonadati</taxon>
        <taxon>Pseudomonadota</taxon>
        <taxon>Betaproteobacteria</taxon>
        <taxon>Burkholderiales</taxon>
        <taxon>Comamonadaceae</taxon>
        <taxon>Ramlibacter</taxon>
    </lineage>
</organism>
<keyword evidence="2" id="KW-1185">Reference proteome</keyword>
<dbReference type="Pfam" id="PF14334">
    <property type="entry name" value="DUF4390"/>
    <property type="match status" value="1"/>
</dbReference>
<name>A0A936Z0A7_9BURK</name>
<gene>
    <name evidence="1" type="ORF">JJ685_16570</name>
</gene>
<evidence type="ECO:0000313" key="1">
    <source>
        <dbReference type="EMBL" id="MBL0392753.1"/>
    </source>
</evidence>